<dbReference type="Gene3D" id="3.40.50.300">
    <property type="entry name" value="P-loop containing nucleotide triphosphate hydrolases"/>
    <property type="match status" value="1"/>
</dbReference>
<dbReference type="GO" id="GO:0006289">
    <property type="term" value="P:nucleotide-excision repair"/>
    <property type="evidence" value="ECO:0007669"/>
    <property type="project" value="TreeGrafter"/>
</dbReference>
<proteinExistence type="predicted"/>
<feature type="domain" description="Helicase C-terminal" evidence="1">
    <location>
        <begin position="741"/>
        <end position="911"/>
    </location>
</feature>
<dbReference type="PROSITE" id="PS51194">
    <property type="entry name" value="HELICASE_CTER"/>
    <property type="match status" value="1"/>
</dbReference>
<dbReference type="SUPFAM" id="SSF52540">
    <property type="entry name" value="P-loop containing nucleoside triphosphate hydrolases"/>
    <property type="match status" value="1"/>
</dbReference>
<dbReference type="NCBIfam" id="NF038325">
    <property type="entry name" value="DISARM_DrmAS"/>
    <property type="match status" value="1"/>
</dbReference>
<dbReference type="GO" id="GO:0043138">
    <property type="term" value="F:3'-5' DNA helicase activity"/>
    <property type="evidence" value="ECO:0007669"/>
    <property type="project" value="TreeGrafter"/>
</dbReference>
<dbReference type="EMBL" id="CP009641">
    <property type="protein sequence ID" value="AJI13651.1"/>
    <property type="molecule type" value="Genomic_DNA"/>
</dbReference>
<reference evidence="2 3" key="1">
    <citation type="journal article" date="2015" name="Genome Announc.">
        <title>Complete genome sequences for 35 biothreat assay-relevant bacillus species.</title>
        <authorList>
            <person name="Johnson S.L."/>
            <person name="Daligault H.E."/>
            <person name="Davenport K.W."/>
            <person name="Jaissle J."/>
            <person name="Frey K.G."/>
            <person name="Ladner J.T."/>
            <person name="Broomall S.M."/>
            <person name="Bishop-Lilly K.A."/>
            <person name="Bruce D.C."/>
            <person name="Gibbons H.S."/>
            <person name="Coyne S.R."/>
            <person name="Lo C.C."/>
            <person name="Meincke L."/>
            <person name="Munk A.C."/>
            <person name="Koroleva G.I."/>
            <person name="Rosenzweig C.N."/>
            <person name="Palacios G.F."/>
            <person name="Redden C.L."/>
            <person name="Minogue T.D."/>
            <person name="Chain P.S."/>
        </authorList>
    </citation>
    <scope>NUCLEOTIDE SEQUENCE [LARGE SCALE GENOMIC DNA]</scope>
    <source>
        <strain evidence="2 3">03BB108</strain>
    </source>
</reference>
<dbReference type="CDD" id="cd18785">
    <property type="entry name" value="SF2_C"/>
    <property type="match status" value="1"/>
</dbReference>
<gene>
    <name evidence="2" type="ORF">AK40_5103</name>
</gene>
<dbReference type="Proteomes" id="UP000031861">
    <property type="component" value="Chromosome"/>
</dbReference>
<name>A0AAN0T0G9_BACCE</name>
<evidence type="ECO:0000259" key="1">
    <source>
        <dbReference type="PROSITE" id="PS51194"/>
    </source>
</evidence>
<evidence type="ECO:0000313" key="2">
    <source>
        <dbReference type="EMBL" id="AJI13651.1"/>
    </source>
</evidence>
<sequence length="1047" mass="119741">MKKLNSHLERRTELIADLEKFLIGPIEEHEVLSSKKTPMALYLTGKLVPFGSTVEVVNEEEYDVQTNELLDTENVDELIANRNPFRASSMGFSFRMSQLVPINIKVSWGMYGENHVRKPIMVTLDNLIPENKEWQLEEPGVLRCKVKERDGIYHVSFYLLNGYKRDSYPLQNEIMFQTKLAVEVKEESIAKFSSRADQWNLEDELLYRHVNEYAIGHGVGIGCSFSEGKCLLETTWLPTTEVPIVEHKEIKELKTSMVELAEMSAEELQTNLYKLVYSYRVWVKEQSDKFEGIPSHLHSVVNNNLSKVSRIIERIENGILSVVSNEKKLKAFRFMNRVIAIQQAQSKVALKYRSNSERVEPVYNGKWRLFQLTFILMNIDGVSNPEHKDRDLVDLLWFPTGGGKTEAYLGVAAFLMGLRRLNGVAHQRETYAGVTVLMRYTLRLLTTQQFQRATAMVCAAEFLRQKDPVLWGLEPFSIGLWIGQASTPNKIEEAKEKLQQIIDGNEVTEANPVQLENCPWCGSSLSAHDYHFEDHRQRITCSHSECYYASNGGIPAYTVDEVIYNHVPTILIGTVDKIAQIAWNKRFCELFGWKTHYSPVEGFVNDIDYKGYHLINKQRIYTEEIDGLIPPELIIQDELHLISGPLGSLTGLYELAIDYLCQYNGKGPKIIASTATIRGAQEQVKRLYGREVSQFPLSVTDARDNYFSYQIPIEEKPGRFYLGVCAPGVSGAIHTVHVYAALLSIVRNLEEKDNSIDPYWTVLGYFNTVKELSGTSTKLKDEIPIRLKLLSDRSKMISPLITEELTSRKKAAEIPQVLGAIERKYDENGLDVVLATNMISVGVDVNRLGLMVMHNQPKTASEYIQATSRVGRSYPGLVVTLFNSMRSRDLSHFERFNAFHQAMYRYVEPTSVTSFASGSLERGLTGLVVGMIRQTDYTLRKETGAVEFRQNSVTDEILEFIIKRAVSTSEVELNDIKKEIEKIYSWWEDRAISEEKLSYRQNVKQGRTRHILKNFKERTNYQFAKPTLNSLRNVEGEIKIVEMRNYE</sequence>
<dbReference type="InterPro" id="IPR027417">
    <property type="entry name" value="P-loop_NTPase"/>
</dbReference>
<accession>A0AAN0T0G9</accession>
<organism evidence="2 3">
    <name type="scientific">Bacillus cereus 03BB108</name>
    <dbReference type="NCBI Taxonomy" id="451709"/>
    <lineage>
        <taxon>Bacteria</taxon>
        <taxon>Bacillati</taxon>
        <taxon>Bacillota</taxon>
        <taxon>Bacilli</taxon>
        <taxon>Bacillales</taxon>
        <taxon>Bacillaceae</taxon>
        <taxon>Bacillus</taxon>
        <taxon>Bacillus cereus group</taxon>
    </lineage>
</organism>
<dbReference type="PANTHER" id="PTHR47957">
    <property type="entry name" value="ATP-DEPENDENT HELICASE HRQ1"/>
    <property type="match status" value="1"/>
</dbReference>
<evidence type="ECO:0000313" key="3">
    <source>
        <dbReference type="Proteomes" id="UP000031861"/>
    </source>
</evidence>
<dbReference type="InterPro" id="IPR001650">
    <property type="entry name" value="Helicase_C-like"/>
</dbReference>
<dbReference type="AlphaFoldDB" id="A0AAN0T0G9"/>
<protein>
    <recommendedName>
        <fullName evidence="1">Helicase C-terminal domain-containing protein</fullName>
    </recommendedName>
</protein>
<dbReference type="GO" id="GO:0036297">
    <property type="term" value="P:interstrand cross-link repair"/>
    <property type="evidence" value="ECO:0007669"/>
    <property type="project" value="TreeGrafter"/>
</dbReference>
<dbReference type="SMART" id="SM00490">
    <property type="entry name" value="HELICc"/>
    <property type="match status" value="1"/>
</dbReference>
<dbReference type="RefSeq" id="WP_001994592.1">
    <property type="nucleotide sequence ID" value="NZ_CP009641.1"/>
</dbReference>
<dbReference type="PANTHER" id="PTHR47957:SF3">
    <property type="entry name" value="ATP-DEPENDENT HELICASE HRQ1"/>
    <property type="match status" value="1"/>
</dbReference>
<dbReference type="Pfam" id="PF00271">
    <property type="entry name" value="Helicase_C"/>
    <property type="match status" value="1"/>
</dbReference>